<gene>
    <name evidence="1" type="ORF">MGYG_08893</name>
</gene>
<evidence type="ECO:0000313" key="1">
    <source>
        <dbReference type="EMBL" id="EFQ97330.1"/>
    </source>
</evidence>
<reference evidence="2" key="1">
    <citation type="journal article" date="2012" name="MBio">
        <title>Comparative genome analysis of Trichophyton rubrum and related dermatophytes reveals candidate genes involved in infection.</title>
        <authorList>
            <person name="Martinez D.A."/>
            <person name="Oliver B.G."/>
            <person name="Graeser Y."/>
            <person name="Goldberg J.M."/>
            <person name="Li W."/>
            <person name="Martinez-Rossi N.M."/>
            <person name="Monod M."/>
            <person name="Shelest E."/>
            <person name="Barton R.C."/>
            <person name="Birch E."/>
            <person name="Brakhage A.A."/>
            <person name="Chen Z."/>
            <person name="Gurr S.J."/>
            <person name="Heiman D."/>
            <person name="Heitman J."/>
            <person name="Kosti I."/>
            <person name="Rossi A."/>
            <person name="Saif S."/>
            <person name="Samalova M."/>
            <person name="Saunders C.W."/>
            <person name="Shea T."/>
            <person name="Summerbell R.C."/>
            <person name="Xu J."/>
            <person name="Young S."/>
            <person name="Zeng Q."/>
            <person name="Birren B.W."/>
            <person name="Cuomo C.A."/>
            <person name="White T.C."/>
        </authorList>
    </citation>
    <scope>NUCLEOTIDE SEQUENCE [LARGE SCALE GENOMIC DNA]</scope>
    <source>
        <strain evidence="2">ATCC MYA-4604 / CBS 118893</strain>
    </source>
</reference>
<dbReference type="Proteomes" id="UP000002669">
    <property type="component" value="Unassembled WGS sequence"/>
</dbReference>
<evidence type="ECO:0008006" key="3">
    <source>
        <dbReference type="Google" id="ProtNLM"/>
    </source>
</evidence>
<name>E5QZ98_ARTGP</name>
<dbReference type="EMBL" id="DS989822">
    <property type="protein sequence ID" value="EFQ97330.1"/>
    <property type="molecule type" value="Genomic_DNA"/>
</dbReference>
<organism evidence="2">
    <name type="scientific">Arthroderma gypseum (strain ATCC MYA-4604 / CBS 118893)</name>
    <name type="common">Microsporum gypseum</name>
    <dbReference type="NCBI Taxonomy" id="535722"/>
    <lineage>
        <taxon>Eukaryota</taxon>
        <taxon>Fungi</taxon>
        <taxon>Dikarya</taxon>
        <taxon>Ascomycota</taxon>
        <taxon>Pezizomycotina</taxon>
        <taxon>Eurotiomycetes</taxon>
        <taxon>Eurotiomycetidae</taxon>
        <taxon>Onygenales</taxon>
        <taxon>Arthrodermataceae</taxon>
        <taxon>Nannizzia</taxon>
    </lineage>
</organism>
<dbReference type="HOGENOM" id="CLU_1454053_0_0_1"/>
<proteinExistence type="predicted"/>
<protein>
    <recommendedName>
        <fullName evidence="3">Aminoglycoside phosphotransferase domain-containing protein</fullName>
    </recommendedName>
</protein>
<sequence length="186" mass="20337">MEGNPRLESQISLNAKILHGLSPLVVKISRPNALPAEKLSGQNLPTIIQGLSRAIAKSSVMWTRGSTAVLGLSQEIVMKTGCGIDIGHRATSSPTSATWYSWDSPVWGWRDAGRHVLVAEFPIESMAESNQFLTTDPKRAETGRLKMIRSFLSSDHELVMTHGDLHPRNLMVITPTMSHLESSVLG</sequence>
<dbReference type="eggNOG" id="ENOG502S1T8">
    <property type="taxonomic scope" value="Eukaryota"/>
</dbReference>
<dbReference type="SUPFAM" id="SSF56112">
    <property type="entry name" value="Protein kinase-like (PK-like)"/>
    <property type="match status" value="1"/>
</dbReference>
<dbReference type="RefSeq" id="XP_003176282.1">
    <property type="nucleotide sequence ID" value="XM_003176234.1"/>
</dbReference>
<dbReference type="AlphaFoldDB" id="E5QZ98"/>
<evidence type="ECO:0000313" key="2">
    <source>
        <dbReference type="Proteomes" id="UP000002669"/>
    </source>
</evidence>
<keyword evidence="2" id="KW-1185">Reference proteome</keyword>
<dbReference type="OrthoDB" id="4180418at2759"/>
<dbReference type="InParanoid" id="E5QZ98"/>
<dbReference type="GeneID" id="10031599"/>
<accession>E5QZ98</accession>
<dbReference type="STRING" id="535722.E5QZ98"/>
<dbReference type="InterPro" id="IPR011009">
    <property type="entry name" value="Kinase-like_dom_sf"/>
</dbReference>
<dbReference type="VEuPathDB" id="FungiDB:MGYG_08893"/>